<dbReference type="AlphaFoldDB" id="A0A6V8QCJ9"/>
<comment type="caution">
    <text evidence="1">The sequence shown here is derived from an EMBL/GenBank/DDBJ whole genome shotgun (WGS) entry which is preliminary data.</text>
</comment>
<protein>
    <submittedName>
        <fullName evidence="1">Uncharacterized protein</fullName>
    </submittedName>
</protein>
<name>A0A6V8QCJ9_9ACTN</name>
<sequence length="67" mass="8045">MKELESLWKETKEKFDQLEKSLVDCYIAFLREVARVYLQQSRRMPANQPHALKAVKKFKMILTMIRS</sequence>
<dbReference type="EMBL" id="BLSA01000012">
    <property type="protein sequence ID" value="GFP31879.1"/>
    <property type="molecule type" value="Genomic_DNA"/>
</dbReference>
<reference evidence="1 2" key="1">
    <citation type="journal article" date="2020" name="Front. Microbiol.">
        <title>Single-cell genomics of novel Actinobacteria with the Wood-Ljungdahl pathway discovered in a serpentinizing system.</title>
        <authorList>
            <person name="Merino N."/>
            <person name="Kawai M."/>
            <person name="Boyd E.S."/>
            <person name="Colman D.R."/>
            <person name="McGlynn S.E."/>
            <person name="Nealson K.H."/>
            <person name="Kurokawa K."/>
            <person name="Hongoh Y."/>
        </authorList>
    </citation>
    <scope>NUCLEOTIDE SEQUENCE [LARGE SCALE GENOMIC DNA]</scope>
    <source>
        <strain evidence="1 2">S42</strain>
    </source>
</reference>
<organism evidence="1 2">
    <name type="scientific">Candidatus Hakubella thermalkaliphila</name>
    <dbReference type="NCBI Taxonomy" id="2754717"/>
    <lineage>
        <taxon>Bacteria</taxon>
        <taxon>Bacillati</taxon>
        <taxon>Actinomycetota</taxon>
        <taxon>Actinomycetota incertae sedis</taxon>
        <taxon>Candidatus Hakubellales</taxon>
        <taxon>Candidatus Hakubellaceae</taxon>
        <taxon>Candidatus Hakubella</taxon>
    </lineage>
</organism>
<gene>
    <name evidence="1" type="ORF">HKBW3S42_00185</name>
</gene>
<evidence type="ECO:0000313" key="1">
    <source>
        <dbReference type="EMBL" id="GFP31879.1"/>
    </source>
</evidence>
<evidence type="ECO:0000313" key="2">
    <source>
        <dbReference type="Proteomes" id="UP000568877"/>
    </source>
</evidence>
<dbReference type="Proteomes" id="UP000568877">
    <property type="component" value="Unassembled WGS sequence"/>
</dbReference>
<accession>A0A6V8QCJ9</accession>
<proteinExistence type="predicted"/>